<proteinExistence type="predicted"/>
<evidence type="ECO:0008006" key="4">
    <source>
        <dbReference type="Google" id="ProtNLM"/>
    </source>
</evidence>
<accession>A0A316YFP6</accession>
<dbReference type="STRING" id="215250.A0A316YFP6"/>
<evidence type="ECO:0000313" key="2">
    <source>
        <dbReference type="EMBL" id="PWN88237.1"/>
    </source>
</evidence>
<protein>
    <recommendedName>
        <fullName evidence="4">Translation initiation factor 3 N-terminal domain-containing protein</fullName>
    </recommendedName>
</protein>
<dbReference type="InParanoid" id="A0A316YFP6"/>
<evidence type="ECO:0000256" key="1">
    <source>
        <dbReference type="SAM" id="MobiDB-lite"/>
    </source>
</evidence>
<dbReference type="AlphaFoldDB" id="A0A316YFP6"/>
<sequence length="272" mass="29554">MLLARSGARALVELTSHSCSPSPAASTSRLANAHARCFTTFPAWLAPTSPPRDDLIRSRLVRLVDPETGSLSSRPQRPRDILASINRTQYWLVQVTKVGAEQDEQEGGQRGRSSEAINIDELPIVKLVSKKEAYDKQRAQKRAKASSDADGAAGGTALGASSAPKEVQLTWSSTPHDISHKLSSMVEKHLQRRGPGAKCTVVISSKKGKGRDGGANATQKAEIIKSVEDIVCAEESWSEISHARRRKDVEWQRNGSAALIHFEVVKGRPPPR</sequence>
<organism evidence="2 3">
    <name type="scientific">Acaromyces ingoldii</name>
    <dbReference type="NCBI Taxonomy" id="215250"/>
    <lineage>
        <taxon>Eukaryota</taxon>
        <taxon>Fungi</taxon>
        <taxon>Dikarya</taxon>
        <taxon>Basidiomycota</taxon>
        <taxon>Ustilaginomycotina</taxon>
        <taxon>Exobasidiomycetes</taxon>
        <taxon>Exobasidiales</taxon>
        <taxon>Cryptobasidiaceae</taxon>
        <taxon>Acaromyces</taxon>
    </lineage>
</organism>
<dbReference type="RefSeq" id="XP_025375435.1">
    <property type="nucleotide sequence ID" value="XM_025525213.1"/>
</dbReference>
<dbReference type="GeneID" id="37047129"/>
<name>A0A316YFP6_9BASI</name>
<evidence type="ECO:0000313" key="3">
    <source>
        <dbReference type="Proteomes" id="UP000245768"/>
    </source>
</evidence>
<gene>
    <name evidence="2" type="ORF">FA10DRAFT_303221</name>
</gene>
<dbReference type="EMBL" id="KZ819638">
    <property type="protein sequence ID" value="PWN88237.1"/>
    <property type="molecule type" value="Genomic_DNA"/>
</dbReference>
<dbReference type="OrthoDB" id="10257739at2759"/>
<reference evidence="2 3" key="1">
    <citation type="journal article" date="2018" name="Mol. Biol. Evol.">
        <title>Broad Genomic Sampling Reveals a Smut Pathogenic Ancestry of the Fungal Clade Ustilaginomycotina.</title>
        <authorList>
            <person name="Kijpornyongpan T."/>
            <person name="Mondo S.J."/>
            <person name="Barry K."/>
            <person name="Sandor L."/>
            <person name="Lee J."/>
            <person name="Lipzen A."/>
            <person name="Pangilinan J."/>
            <person name="LaButti K."/>
            <person name="Hainaut M."/>
            <person name="Henrissat B."/>
            <person name="Grigoriev I.V."/>
            <person name="Spatafora J.W."/>
            <person name="Aime M.C."/>
        </authorList>
    </citation>
    <scope>NUCLEOTIDE SEQUENCE [LARGE SCALE GENOMIC DNA]</scope>
    <source>
        <strain evidence="2 3">MCA 4198</strain>
    </source>
</reference>
<dbReference type="Proteomes" id="UP000245768">
    <property type="component" value="Unassembled WGS sequence"/>
</dbReference>
<keyword evidence="3" id="KW-1185">Reference proteome</keyword>
<feature type="region of interest" description="Disordered" evidence="1">
    <location>
        <begin position="138"/>
        <end position="162"/>
    </location>
</feature>